<organism evidence="2 3">
    <name type="scientific">Salibaculum griseiflavum</name>
    <dbReference type="NCBI Taxonomy" id="1914409"/>
    <lineage>
        <taxon>Bacteria</taxon>
        <taxon>Pseudomonadati</taxon>
        <taxon>Pseudomonadota</taxon>
        <taxon>Alphaproteobacteria</taxon>
        <taxon>Rhodobacterales</taxon>
        <taxon>Roseobacteraceae</taxon>
        <taxon>Salibaculum</taxon>
    </lineage>
</organism>
<accession>A0A2V1P8J9</accession>
<gene>
    <name evidence="2" type="ORF">DFK10_02560</name>
</gene>
<dbReference type="RefSeq" id="WP_109386264.1">
    <property type="nucleotide sequence ID" value="NZ_QETF01000002.1"/>
</dbReference>
<feature type="transmembrane region" description="Helical" evidence="1">
    <location>
        <begin position="181"/>
        <end position="204"/>
    </location>
</feature>
<evidence type="ECO:0000313" key="2">
    <source>
        <dbReference type="EMBL" id="PWG18154.1"/>
    </source>
</evidence>
<comment type="caution">
    <text evidence="2">The sequence shown here is derived from an EMBL/GenBank/DDBJ whole genome shotgun (WGS) entry which is preliminary data.</text>
</comment>
<dbReference type="OrthoDB" id="7257484at2"/>
<dbReference type="SUPFAM" id="SSF53474">
    <property type="entry name" value="alpha/beta-Hydrolases"/>
    <property type="match status" value="1"/>
</dbReference>
<keyword evidence="1" id="KW-0812">Transmembrane</keyword>
<keyword evidence="1" id="KW-0472">Membrane</keyword>
<keyword evidence="1" id="KW-1133">Transmembrane helix</keyword>
<proteinExistence type="predicted"/>
<evidence type="ECO:0000256" key="1">
    <source>
        <dbReference type="SAM" id="Phobius"/>
    </source>
</evidence>
<keyword evidence="3" id="KW-1185">Reference proteome</keyword>
<protein>
    <recommendedName>
        <fullName evidence="4">Alpha/beta hydrolase</fullName>
    </recommendedName>
</protein>
<evidence type="ECO:0008006" key="4">
    <source>
        <dbReference type="Google" id="ProtNLM"/>
    </source>
</evidence>
<dbReference type="AlphaFoldDB" id="A0A2V1P8J9"/>
<feature type="transmembrane region" description="Helical" evidence="1">
    <location>
        <begin position="123"/>
        <end position="148"/>
    </location>
</feature>
<sequence length="448" mass="50377">MTSETHREVARRRVFYIPGYDPIHPRRYRELYRTESAAQAEISDYEISIAPKSAGKDFGWTTNARIDDKETRAEIDVLVWSDIVRRSMGKSIPATYWQLLRTSWTYIRTGALRRLMWLRKGPVIAALYPVGMLILQAVLAIFAGLLAARLLGWGLAAGFEAVAGPIGRWVPTPPDAPPLDLSVLVFARIVLMWALGGFVFWRVLQWFKRRDGRFFAYYLMHDYAFSARWLGANPPELEVRMAEFRATIARALQDPVDEVLVVGHSSGAHLAVSILADMIRAGEVPKDGPALAFLSLGQVVPMVSFLPDAERLRADLHYLSQREELTWVDVTAPGDGCAFALCDPVAVSGVAPETGKRWPLVLSAAFTQTLSPERWKALRWRFFRLHFQYLCAFDRPGDYDYFRITAGPRTLARRFEGRAPSKSRIDVPASKYTSMGHDADPAETALTA</sequence>
<name>A0A2V1P8J9_9RHOB</name>
<reference evidence="3" key="1">
    <citation type="submission" date="2018-05" db="EMBL/GenBank/DDBJ databases">
        <authorList>
            <person name="Du Z."/>
            <person name="Wang X."/>
        </authorList>
    </citation>
    <scope>NUCLEOTIDE SEQUENCE [LARGE SCALE GENOMIC DNA]</scope>
    <source>
        <strain evidence="3">WDS4C29</strain>
    </source>
</reference>
<dbReference type="Proteomes" id="UP000245293">
    <property type="component" value="Unassembled WGS sequence"/>
</dbReference>
<dbReference type="InterPro" id="IPR029058">
    <property type="entry name" value="AB_hydrolase_fold"/>
</dbReference>
<evidence type="ECO:0000313" key="3">
    <source>
        <dbReference type="Proteomes" id="UP000245293"/>
    </source>
</evidence>
<dbReference type="EMBL" id="QETF01000002">
    <property type="protein sequence ID" value="PWG18154.1"/>
    <property type="molecule type" value="Genomic_DNA"/>
</dbReference>